<dbReference type="InterPro" id="IPR043519">
    <property type="entry name" value="NT_sf"/>
</dbReference>
<protein>
    <submittedName>
        <fullName evidence="11">Polymerase, beta domain protein region protein</fullName>
    </submittedName>
</protein>
<sequence>MRAVDKEEIKKRITENKDKLREFGVTKIGVFGSYVRNEQKKDSDIDLLVNFEEGKKTYRNFYNLAAFAEEVLGAEVDLLTPQSVSPYILPHIEKDIDYVQITN</sequence>
<evidence type="ECO:0000256" key="1">
    <source>
        <dbReference type="ARBA" id="ARBA00001946"/>
    </source>
</evidence>
<dbReference type="CDD" id="cd05403">
    <property type="entry name" value="NT_KNTase_like"/>
    <property type="match status" value="1"/>
</dbReference>
<organism evidence="11 12">
    <name type="scientific">Candidatus Woesebacteria bacterium GW2011_GWB1_38_8</name>
    <dbReference type="NCBI Taxonomy" id="1618570"/>
    <lineage>
        <taxon>Bacteria</taxon>
        <taxon>Candidatus Woeseibacteriota</taxon>
    </lineage>
</organism>
<dbReference type="AlphaFoldDB" id="A0A0G0L335"/>
<name>A0A0G0L335_9BACT</name>
<dbReference type="EMBL" id="LBVL01000006">
    <property type="protein sequence ID" value="KKQ85422.1"/>
    <property type="molecule type" value="Genomic_DNA"/>
</dbReference>
<evidence type="ECO:0000256" key="7">
    <source>
        <dbReference type="ARBA" id="ARBA00022840"/>
    </source>
</evidence>
<dbReference type="GO" id="GO:0005524">
    <property type="term" value="F:ATP binding"/>
    <property type="evidence" value="ECO:0007669"/>
    <property type="project" value="UniProtKB-KW"/>
</dbReference>
<dbReference type="STRING" id="1618570.UT08_C0006G0005"/>
<dbReference type="SUPFAM" id="SSF81301">
    <property type="entry name" value="Nucleotidyltransferase"/>
    <property type="match status" value="1"/>
</dbReference>
<keyword evidence="5" id="KW-0479">Metal-binding</keyword>
<evidence type="ECO:0000313" key="11">
    <source>
        <dbReference type="EMBL" id="KKQ85422.1"/>
    </source>
</evidence>
<proteinExistence type="inferred from homology"/>
<feature type="domain" description="Polymerase nucleotidyl transferase" evidence="10">
    <location>
        <begin position="18"/>
        <end position="94"/>
    </location>
</feature>
<dbReference type="InterPro" id="IPR052038">
    <property type="entry name" value="Type-VII_TA_antitoxin"/>
</dbReference>
<reference evidence="11 12" key="1">
    <citation type="journal article" date="2015" name="Nature">
        <title>rRNA introns, odd ribosomes, and small enigmatic genomes across a large radiation of phyla.</title>
        <authorList>
            <person name="Brown C.T."/>
            <person name="Hug L.A."/>
            <person name="Thomas B.C."/>
            <person name="Sharon I."/>
            <person name="Castelle C.J."/>
            <person name="Singh A."/>
            <person name="Wilkins M.J."/>
            <person name="Williams K.H."/>
            <person name="Banfield J.F."/>
        </authorList>
    </citation>
    <scope>NUCLEOTIDE SEQUENCE [LARGE SCALE GENOMIC DNA]</scope>
</reference>
<comment type="similarity">
    <text evidence="9">Belongs to the MntA antitoxin family.</text>
</comment>
<dbReference type="Proteomes" id="UP000034081">
    <property type="component" value="Unassembled WGS sequence"/>
</dbReference>
<gene>
    <name evidence="11" type="ORF">UT08_C0006G0005</name>
</gene>
<evidence type="ECO:0000256" key="3">
    <source>
        <dbReference type="ARBA" id="ARBA00022679"/>
    </source>
</evidence>
<comment type="caution">
    <text evidence="11">The sequence shown here is derived from an EMBL/GenBank/DDBJ whole genome shotgun (WGS) entry which is preliminary data.</text>
</comment>
<evidence type="ECO:0000256" key="8">
    <source>
        <dbReference type="ARBA" id="ARBA00022842"/>
    </source>
</evidence>
<evidence type="ECO:0000313" key="12">
    <source>
        <dbReference type="Proteomes" id="UP000034081"/>
    </source>
</evidence>
<keyword evidence="8" id="KW-0460">Magnesium</keyword>
<keyword evidence="2" id="KW-1277">Toxin-antitoxin system</keyword>
<evidence type="ECO:0000256" key="6">
    <source>
        <dbReference type="ARBA" id="ARBA00022741"/>
    </source>
</evidence>
<keyword evidence="7" id="KW-0067">ATP-binding</keyword>
<dbReference type="GO" id="GO:0016779">
    <property type="term" value="F:nucleotidyltransferase activity"/>
    <property type="evidence" value="ECO:0007669"/>
    <property type="project" value="UniProtKB-KW"/>
</dbReference>
<keyword evidence="4" id="KW-0548">Nucleotidyltransferase</keyword>
<keyword evidence="3" id="KW-0808">Transferase</keyword>
<dbReference type="InterPro" id="IPR002934">
    <property type="entry name" value="Polymerase_NTP_transf_dom"/>
</dbReference>
<dbReference type="PANTHER" id="PTHR33571:SF14">
    <property type="entry name" value="PROTEIN ADENYLYLTRANSFERASE MJ0435-RELATED"/>
    <property type="match status" value="1"/>
</dbReference>
<dbReference type="Gene3D" id="3.30.460.10">
    <property type="entry name" value="Beta Polymerase, domain 2"/>
    <property type="match status" value="1"/>
</dbReference>
<evidence type="ECO:0000256" key="5">
    <source>
        <dbReference type="ARBA" id="ARBA00022723"/>
    </source>
</evidence>
<dbReference type="PATRIC" id="fig|1618570.3.peg.657"/>
<accession>A0A0G0L335</accession>
<evidence type="ECO:0000256" key="2">
    <source>
        <dbReference type="ARBA" id="ARBA00022649"/>
    </source>
</evidence>
<dbReference type="GO" id="GO:0046872">
    <property type="term" value="F:metal ion binding"/>
    <property type="evidence" value="ECO:0007669"/>
    <property type="project" value="UniProtKB-KW"/>
</dbReference>
<evidence type="ECO:0000256" key="4">
    <source>
        <dbReference type="ARBA" id="ARBA00022695"/>
    </source>
</evidence>
<comment type="cofactor">
    <cofactor evidence="1">
        <name>Mg(2+)</name>
        <dbReference type="ChEBI" id="CHEBI:18420"/>
    </cofactor>
</comment>
<evidence type="ECO:0000259" key="10">
    <source>
        <dbReference type="Pfam" id="PF01909"/>
    </source>
</evidence>
<dbReference type="Pfam" id="PF01909">
    <property type="entry name" value="NTP_transf_2"/>
    <property type="match status" value="1"/>
</dbReference>
<dbReference type="PANTHER" id="PTHR33571">
    <property type="entry name" value="SSL8005 PROTEIN"/>
    <property type="match status" value="1"/>
</dbReference>
<evidence type="ECO:0000256" key="9">
    <source>
        <dbReference type="ARBA" id="ARBA00038276"/>
    </source>
</evidence>
<keyword evidence="6" id="KW-0547">Nucleotide-binding</keyword>